<dbReference type="EMBL" id="CADCXU010014043">
    <property type="protein sequence ID" value="CAB0003856.1"/>
    <property type="molecule type" value="Genomic_DNA"/>
</dbReference>
<evidence type="ECO:0000313" key="1">
    <source>
        <dbReference type="EMBL" id="CAB0003856.1"/>
    </source>
</evidence>
<evidence type="ECO:0000313" key="2">
    <source>
        <dbReference type="Proteomes" id="UP000479000"/>
    </source>
</evidence>
<feature type="non-terminal residue" evidence="1">
    <location>
        <position position="57"/>
    </location>
</feature>
<gene>
    <name evidence="1" type="ORF">NTEN_LOCUS9333</name>
</gene>
<dbReference type="AlphaFoldDB" id="A0A6H5GJ55"/>
<proteinExistence type="predicted"/>
<name>A0A6H5GJ55_9HEMI</name>
<reference evidence="1 2" key="1">
    <citation type="submission" date="2020-02" db="EMBL/GenBank/DDBJ databases">
        <authorList>
            <person name="Ferguson B K."/>
        </authorList>
    </citation>
    <scope>NUCLEOTIDE SEQUENCE [LARGE SCALE GENOMIC DNA]</scope>
</reference>
<keyword evidence="2" id="KW-1185">Reference proteome</keyword>
<protein>
    <submittedName>
        <fullName evidence="1">Uncharacterized protein</fullName>
    </submittedName>
</protein>
<sequence length="57" mass="6527">MGCLRALNLRPRVRESRDCKTSIQGGLKATLSWRLAMCKVELRRRHLAILLCFISGQ</sequence>
<accession>A0A6H5GJ55</accession>
<organism evidence="1 2">
    <name type="scientific">Nesidiocoris tenuis</name>
    <dbReference type="NCBI Taxonomy" id="355587"/>
    <lineage>
        <taxon>Eukaryota</taxon>
        <taxon>Metazoa</taxon>
        <taxon>Ecdysozoa</taxon>
        <taxon>Arthropoda</taxon>
        <taxon>Hexapoda</taxon>
        <taxon>Insecta</taxon>
        <taxon>Pterygota</taxon>
        <taxon>Neoptera</taxon>
        <taxon>Paraneoptera</taxon>
        <taxon>Hemiptera</taxon>
        <taxon>Heteroptera</taxon>
        <taxon>Panheteroptera</taxon>
        <taxon>Cimicomorpha</taxon>
        <taxon>Miridae</taxon>
        <taxon>Dicyphina</taxon>
        <taxon>Nesidiocoris</taxon>
    </lineage>
</organism>
<dbReference type="Proteomes" id="UP000479000">
    <property type="component" value="Unassembled WGS sequence"/>
</dbReference>